<reference evidence="1" key="1">
    <citation type="submission" date="2020-03" db="EMBL/GenBank/DDBJ databases">
        <title>Studies in the Genomics of Life Span.</title>
        <authorList>
            <person name="Glass D."/>
        </authorList>
    </citation>
    <scope>NUCLEOTIDE SEQUENCE</scope>
    <source>
        <strain evidence="1">LTLLF</strain>
        <tissue evidence="1">Muscle</tissue>
    </source>
</reference>
<dbReference type="EMBL" id="JAATJU010023665">
    <property type="protein sequence ID" value="KAH0507292.1"/>
    <property type="molecule type" value="Genomic_DNA"/>
</dbReference>
<accession>A0A8J6KY63</accession>
<comment type="caution">
    <text evidence="1">The sequence shown here is derived from an EMBL/GenBank/DDBJ whole genome shotgun (WGS) entry which is preliminary data.</text>
</comment>
<proteinExistence type="predicted"/>
<gene>
    <name evidence="1" type="ORF">LTLLF_169565</name>
</gene>
<name>A0A8J6KY63_MICOH</name>
<sequence>MAKVLLTQEEQGELEYLTGNFDWESIFQAGTLVEELSSSEALVLSPSLSLPHMETWTLLSMALLSGDLQ</sequence>
<evidence type="ECO:0000313" key="2">
    <source>
        <dbReference type="Proteomes" id="UP000710432"/>
    </source>
</evidence>
<dbReference type="AlphaFoldDB" id="A0A8J6KY63"/>
<dbReference type="Proteomes" id="UP000710432">
    <property type="component" value="Unassembled WGS sequence"/>
</dbReference>
<organism evidence="1 2">
    <name type="scientific">Microtus ochrogaster</name>
    <name type="common">Prairie vole</name>
    <dbReference type="NCBI Taxonomy" id="79684"/>
    <lineage>
        <taxon>Eukaryota</taxon>
        <taxon>Metazoa</taxon>
        <taxon>Chordata</taxon>
        <taxon>Craniata</taxon>
        <taxon>Vertebrata</taxon>
        <taxon>Euteleostomi</taxon>
        <taxon>Mammalia</taxon>
        <taxon>Eutheria</taxon>
        <taxon>Euarchontoglires</taxon>
        <taxon>Glires</taxon>
        <taxon>Rodentia</taxon>
        <taxon>Myomorpha</taxon>
        <taxon>Muroidea</taxon>
        <taxon>Cricetidae</taxon>
        <taxon>Arvicolinae</taxon>
        <taxon>Microtus</taxon>
    </lineage>
</organism>
<protein>
    <submittedName>
        <fullName evidence="1">Forkhead box protein J1</fullName>
    </submittedName>
</protein>
<evidence type="ECO:0000313" key="1">
    <source>
        <dbReference type="EMBL" id="KAH0507292.1"/>
    </source>
</evidence>